<evidence type="ECO:0000313" key="2">
    <source>
        <dbReference type="EMBL" id="CAI9155535.1"/>
    </source>
</evidence>
<evidence type="ECO:0000313" key="3">
    <source>
        <dbReference type="Proteomes" id="UP001176941"/>
    </source>
</evidence>
<feature type="compositionally biased region" description="Low complexity" evidence="1">
    <location>
        <begin position="193"/>
        <end position="202"/>
    </location>
</feature>
<dbReference type="EMBL" id="OX459948">
    <property type="protein sequence ID" value="CAI9155535.1"/>
    <property type="molecule type" value="Genomic_DNA"/>
</dbReference>
<reference evidence="2" key="1">
    <citation type="submission" date="2023-04" db="EMBL/GenBank/DDBJ databases">
        <authorList>
            <consortium name="ELIXIR-Norway"/>
        </authorList>
    </citation>
    <scope>NUCLEOTIDE SEQUENCE [LARGE SCALE GENOMIC DNA]</scope>
</reference>
<feature type="region of interest" description="Disordered" evidence="1">
    <location>
        <begin position="176"/>
        <end position="202"/>
    </location>
</feature>
<feature type="region of interest" description="Disordered" evidence="1">
    <location>
        <begin position="1"/>
        <end position="55"/>
    </location>
</feature>
<name>A0ABN8Y1P9_RANTA</name>
<keyword evidence="3" id="KW-1185">Reference proteome</keyword>
<feature type="compositionally biased region" description="Low complexity" evidence="1">
    <location>
        <begin position="34"/>
        <end position="49"/>
    </location>
</feature>
<proteinExistence type="predicted"/>
<sequence>MELGGCKPRGFQRGAGVCAEGSAPRGGNRTSSDAHAPASRPANAAGGPRSEPTWSVGSWQLGAVRGSYVGTDAAPGQSGPPATFSPEDVSHRGPELHAAHGEPALDIACLCLFRFISLIYLCSSHLGTILSVRNRRFLKENTSVRKWKEKSARNVPTVVPDITSVNWGPRGRPKIWAQAPVGDEDSRSELLSRSRAAQGYAP</sequence>
<feature type="region of interest" description="Disordered" evidence="1">
    <location>
        <begin position="69"/>
        <end position="94"/>
    </location>
</feature>
<dbReference type="Proteomes" id="UP001176941">
    <property type="component" value="Chromosome 12"/>
</dbReference>
<evidence type="ECO:0000256" key="1">
    <source>
        <dbReference type="SAM" id="MobiDB-lite"/>
    </source>
</evidence>
<accession>A0ABN8Y1P9</accession>
<organism evidence="2 3">
    <name type="scientific">Rangifer tarandus platyrhynchus</name>
    <name type="common">Svalbard reindeer</name>
    <dbReference type="NCBI Taxonomy" id="3082113"/>
    <lineage>
        <taxon>Eukaryota</taxon>
        <taxon>Metazoa</taxon>
        <taxon>Chordata</taxon>
        <taxon>Craniata</taxon>
        <taxon>Vertebrata</taxon>
        <taxon>Euteleostomi</taxon>
        <taxon>Mammalia</taxon>
        <taxon>Eutheria</taxon>
        <taxon>Laurasiatheria</taxon>
        <taxon>Artiodactyla</taxon>
        <taxon>Ruminantia</taxon>
        <taxon>Pecora</taxon>
        <taxon>Cervidae</taxon>
        <taxon>Odocoileinae</taxon>
        <taxon>Rangifer</taxon>
    </lineage>
</organism>
<gene>
    <name evidence="2" type="ORF">MRATA1EN1_LOCUS4497</name>
</gene>
<protein>
    <submittedName>
        <fullName evidence="2">Uncharacterized protein</fullName>
    </submittedName>
</protein>